<feature type="transmembrane region" description="Helical" evidence="6">
    <location>
        <begin position="146"/>
        <end position="169"/>
    </location>
</feature>
<keyword evidence="5 6" id="KW-0472">Membrane</keyword>
<feature type="domain" description="EamA" evidence="7">
    <location>
        <begin position="146"/>
        <end position="278"/>
    </location>
</feature>
<dbReference type="InterPro" id="IPR037185">
    <property type="entry name" value="EmrE-like"/>
</dbReference>
<organism evidence="8 9">
    <name type="scientific">Paractinoplanes globisporus</name>
    <dbReference type="NCBI Taxonomy" id="113565"/>
    <lineage>
        <taxon>Bacteria</taxon>
        <taxon>Bacillati</taxon>
        <taxon>Actinomycetota</taxon>
        <taxon>Actinomycetes</taxon>
        <taxon>Micromonosporales</taxon>
        <taxon>Micromonosporaceae</taxon>
        <taxon>Paractinoplanes</taxon>
    </lineage>
</organism>
<evidence type="ECO:0000256" key="4">
    <source>
        <dbReference type="ARBA" id="ARBA00022989"/>
    </source>
</evidence>
<evidence type="ECO:0000256" key="1">
    <source>
        <dbReference type="ARBA" id="ARBA00004141"/>
    </source>
</evidence>
<keyword evidence="3 6" id="KW-0812">Transmembrane</keyword>
<dbReference type="Pfam" id="PF00892">
    <property type="entry name" value="EamA"/>
    <property type="match status" value="2"/>
</dbReference>
<feature type="transmembrane region" description="Helical" evidence="6">
    <location>
        <begin position="93"/>
        <end position="113"/>
    </location>
</feature>
<dbReference type="RefSeq" id="WP_020510109.1">
    <property type="nucleotide sequence ID" value="NZ_JBIAZU010000004.1"/>
</dbReference>
<comment type="subcellular location">
    <subcellularLocation>
        <location evidence="1">Membrane</location>
        <topology evidence="1">Multi-pass membrane protein</topology>
    </subcellularLocation>
</comment>
<protein>
    <submittedName>
        <fullName evidence="8">DMT family transporter</fullName>
    </submittedName>
</protein>
<comment type="caution">
    <text evidence="8">The sequence shown here is derived from an EMBL/GenBank/DDBJ whole genome shotgun (WGS) entry which is preliminary data.</text>
</comment>
<name>A0ABW6WFZ8_9ACTN</name>
<reference evidence="8 9" key="1">
    <citation type="submission" date="2024-10" db="EMBL/GenBank/DDBJ databases">
        <title>The Natural Products Discovery Center: Release of the First 8490 Sequenced Strains for Exploring Actinobacteria Biosynthetic Diversity.</title>
        <authorList>
            <person name="Kalkreuter E."/>
            <person name="Kautsar S.A."/>
            <person name="Yang D."/>
            <person name="Bader C.D."/>
            <person name="Teijaro C.N."/>
            <person name="Fluegel L."/>
            <person name="Davis C.M."/>
            <person name="Simpson J.R."/>
            <person name="Lauterbach L."/>
            <person name="Steele A.D."/>
            <person name="Gui C."/>
            <person name="Meng S."/>
            <person name="Li G."/>
            <person name="Viehrig K."/>
            <person name="Ye F."/>
            <person name="Su P."/>
            <person name="Kiefer A.F."/>
            <person name="Nichols A."/>
            <person name="Cepeda A.J."/>
            <person name="Yan W."/>
            <person name="Fan B."/>
            <person name="Jiang Y."/>
            <person name="Adhikari A."/>
            <person name="Zheng C.-J."/>
            <person name="Schuster L."/>
            <person name="Cowan T.M."/>
            <person name="Smanski M.J."/>
            <person name="Chevrette M.G."/>
            <person name="De Carvalho L.P.S."/>
            <person name="Shen B."/>
        </authorList>
    </citation>
    <scope>NUCLEOTIDE SEQUENCE [LARGE SCALE GENOMIC DNA]</scope>
    <source>
        <strain evidence="8 9">NPDC000087</strain>
    </source>
</reference>
<feature type="transmembrane region" description="Helical" evidence="6">
    <location>
        <begin position="264"/>
        <end position="283"/>
    </location>
</feature>
<keyword evidence="9" id="KW-1185">Reference proteome</keyword>
<dbReference type="Proteomes" id="UP001602245">
    <property type="component" value="Unassembled WGS sequence"/>
</dbReference>
<evidence type="ECO:0000256" key="3">
    <source>
        <dbReference type="ARBA" id="ARBA00022692"/>
    </source>
</evidence>
<feature type="transmembrane region" description="Helical" evidence="6">
    <location>
        <begin position="207"/>
        <end position="227"/>
    </location>
</feature>
<dbReference type="PANTHER" id="PTHR32322">
    <property type="entry name" value="INNER MEMBRANE TRANSPORTER"/>
    <property type="match status" value="1"/>
</dbReference>
<evidence type="ECO:0000313" key="8">
    <source>
        <dbReference type="EMBL" id="MFF5292226.1"/>
    </source>
</evidence>
<feature type="transmembrane region" description="Helical" evidence="6">
    <location>
        <begin position="37"/>
        <end position="53"/>
    </location>
</feature>
<evidence type="ECO:0000259" key="7">
    <source>
        <dbReference type="Pfam" id="PF00892"/>
    </source>
</evidence>
<comment type="similarity">
    <text evidence="2">Belongs to the EamA transporter family.</text>
</comment>
<feature type="domain" description="EamA" evidence="7">
    <location>
        <begin position="7"/>
        <end position="136"/>
    </location>
</feature>
<dbReference type="InterPro" id="IPR050638">
    <property type="entry name" value="AA-Vitamin_Transporters"/>
</dbReference>
<gene>
    <name evidence="8" type="ORF">ACFY35_22530</name>
</gene>
<feature type="transmembrane region" description="Helical" evidence="6">
    <location>
        <begin position="65"/>
        <end position="87"/>
    </location>
</feature>
<dbReference type="SUPFAM" id="SSF103481">
    <property type="entry name" value="Multidrug resistance efflux transporter EmrE"/>
    <property type="match status" value="2"/>
</dbReference>
<keyword evidence="4 6" id="KW-1133">Transmembrane helix</keyword>
<dbReference type="EMBL" id="JBIAZU010000004">
    <property type="protein sequence ID" value="MFF5292226.1"/>
    <property type="molecule type" value="Genomic_DNA"/>
</dbReference>
<sequence>MTPFPLLAGAAGMVFVGGSVAVSGVLADTPLLTVQCLRYAVACLLLALFARVTGRRLIRPRGAEWLWLGGVVVTGMFVFNLALVLGARHAEPAVLGVAVACVPVLLAVVGPLLEGHTPAPRLVAAALVVTAGAALVQGFGRADGVGLLWALVTFACEAGFTLLAVPVLGRHGPIGVSVHSTWMAAALFAVTGVAWEGPGAVLRLNSADLLAGAYLAVGVTAMAFVLWYTCVERVGAARAGLLTGIAPISAAATGVALGGAMPGLLVWFGVAVVALGLGLGLGLSSTQPKLKAYASAPASRNAISTVTSRTPSA</sequence>
<evidence type="ECO:0000256" key="5">
    <source>
        <dbReference type="ARBA" id="ARBA00023136"/>
    </source>
</evidence>
<feature type="transmembrane region" description="Helical" evidence="6">
    <location>
        <begin position="122"/>
        <end position="140"/>
    </location>
</feature>
<accession>A0ABW6WFZ8</accession>
<evidence type="ECO:0000313" key="9">
    <source>
        <dbReference type="Proteomes" id="UP001602245"/>
    </source>
</evidence>
<feature type="transmembrane region" description="Helical" evidence="6">
    <location>
        <begin position="239"/>
        <end position="258"/>
    </location>
</feature>
<feature type="transmembrane region" description="Helical" evidence="6">
    <location>
        <begin position="176"/>
        <end position="195"/>
    </location>
</feature>
<dbReference type="PANTHER" id="PTHR32322:SF2">
    <property type="entry name" value="EAMA DOMAIN-CONTAINING PROTEIN"/>
    <property type="match status" value="1"/>
</dbReference>
<evidence type="ECO:0000256" key="2">
    <source>
        <dbReference type="ARBA" id="ARBA00007362"/>
    </source>
</evidence>
<proteinExistence type="inferred from homology"/>
<dbReference type="InterPro" id="IPR000620">
    <property type="entry name" value="EamA_dom"/>
</dbReference>
<evidence type="ECO:0000256" key="6">
    <source>
        <dbReference type="SAM" id="Phobius"/>
    </source>
</evidence>